<comment type="caution">
    <text evidence="6">The sequence shown here is derived from an EMBL/GenBank/DDBJ whole genome shotgun (WGS) entry which is preliminary data.</text>
</comment>
<evidence type="ECO:0000259" key="5">
    <source>
        <dbReference type="PROSITE" id="PS51635"/>
    </source>
</evidence>
<keyword evidence="1 4" id="KW-0378">Hydrolase</keyword>
<dbReference type="PANTHER" id="PTHR14226:SF57">
    <property type="entry name" value="BLR7027 PROTEIN"/>
    <property type="match status" value="1"/>
</dbReference>
<dbReference type="PROSITE" id="PS51635">
    <property type="entry name" value="PNPLA"/>
    <property type="match status" value="1"/>
</dbReference>
<accession>A0A418NLW4</accession>
<keyword evidence="7" id="KW-1185">Reference proteome</keyword>
<evidence type="ECO:0000313" key="6">
    <source>
        <dbReference type="EMBL" id="RIV81189.1"/>
    </source>
</evidence>
<protein>
    <recommendedName>
        <fullName evidence="5">PNPLA domain-containing protein</fullName>
    </recommendedName>
</protein>
<feature type="short sequence motif" description="DGA/G" evidence="4">
    <location>
        <begin position="237"/>
        <end position="239"/>
    </location>
</feature>
<sequence length="389" mass="41948">MTGNVQLYLTDAERTPFRMSAPLGGFGLVVKNRRTAAFPGSGFAAAASWPAQTWRPISCKLWPFRRRDEMAGGLAIVLSGGGAKGAFQVGVVHELVVNRGVHIDIVAGVSTGAIQALGVAQDDVPRLLEAWLRIKGNGSIYKERPLGVVGGFLGEDAIYDAAPLKRLLKGFADEKKLKASGRKLLLGVVNLGTGTYRSIDESVPGIHNWVYASCAMPLFFDPLKTRTRDRTEEQWVDGGVRDVTPLSAALQLNPRGVIAVRASPAPQPGSARTFDNLIDIGLRAVDILQSEVSANDLAGAALINDLIAAREAQLRALQAEGIGGAQAARILRPLDVQISRYRFAPIRIIEPEEAYSETLEFDPAKIRTAIDAGRRAVEREWEALEPLLS</sequence>
<evidence type="ECO:0000256" key="1">
    <source>
        <dbReference type="ARBA" id="ARBA00022801"/>
    </source>
</evidence>
<organism evidence="6 7">
    <name type="scientific">Pelagerythrobacter aerophilus</name>
    <dbReference type="NCBI Taxonomy" id="2306995"/>
    <lineage>
        <taxon>Bacteria</taxon>
        <taxon>Pseudomonadati</taxon>
        <taxon>Pseudomonadota</taxon>
        <taxon>Alphaproteobacteria</taxon>
        <taxon>Sphingomonadales</taxon>
        <taxon>Erythrobacteraceae</taxon>
        <taxon>Pelagerythrobacter</taxon>
    </lineage>
</organism>
<evidence type="ECO:0000313" key="7">
    <source>
        <dbReference type="Proteomes" id="UP000285092"/>
    </source>
</evidence>
<dbReference type="OrthoDB" id="9807112at2"/>
<feature type="active site" description="Proton acceptor" evidence="4">
    <location>
        <position position="237"/>
    </location>
</feature>
<reference evidence="6 7" key="1">
    <citation type="submission" date="2018-08" db="EMBL/GenBank/DDBJ databases">
        <title>Altererythrobacter sp.Ery1 and Ery12, the genome sequencing of novel strains in genus Alterythrobacter.</title>
        <authorList>
            <person name="Cheng H."/>
            <person name="Wu Y.-H."/>
            <person name="Fang C."/>
            <person name="Xu X.-W."/>
        </authorList>
    </citation>
    <scope>NUCLEOTIDE SEQUENCE [LARGE SCALE GENOMIC DNA]</scope>
    <source>
        <strain evidence="6 7">Ery1</strain>
    </source>
</reference>
<dbReference type="InterPro" id="IPR002641">
    <property type="entry name" value="PNPLA_dom"/>
</dbReference>
<dbReference type="GO" id="GO:0016787">
    <property type="term" value="F:hydrolase activity"/>
    <property type="evidence" value="ECO:0007669"/>
    <property type="project" value="UniProtKB-UniRule"/>
</dbReference>
<evidence type="ECO:0000256" key="2">
    <source>
        <dbReference type="ARBA" id="ARBA00022963"/>
    </source>
</evidence>
<dbReference type="AlphaFoldDB" id="A0A418NLW4"/>
<dbReference type="Pfam" id="PF01734">
    <property type="entry name" value="Patatin"/>
    <property type="match status" value="1"/>
</dbReference>
<name>A0A418NLW4_9SPHN</name>
<proteinExistence type="predicted"/>
<feature type="short sequence motif" description="GXSXG" evidence="4">
    <location>
        <begin position="108"/>
        <end position="112"/>
    </location>
</feature>
<dbReference type="InterPro" id="IPR016035">
    <property type="entry name" value="Acyl_Trfase/lysoPLipase"/>
</dbReference>
<evidence type="ECO:0000256" key="4">
    <source>
        <dbReference type="PROSITE-ProRule" id="PRU01161"/>
    </source>
</evidence>
<dbReference type="InterPro" id="IPR050301">
    <property type="entry name" value="NTE"/>
</dbReference>
<keyword evidence="2 4" id="KW-0442">Lipid degradation</keyword>
<feature type="short sequence motif" description="GXGXXG" evidence="4">
    <location>
        <begin position="80"/>
        <end position="85"/>
    </location>
</feature>
<dbReference type="Gene3D" id="3.40.1090.10">
    <property type="entry name" value="Cytosolic phospholipase A2 catalytic domain"/>
    <property type="match status" value="2"/>
</dbReference>
<dbReference type="GO" id="GO:0016042">
    <property type="term" value="P:lipid catabolic process"/>
    <property type="evidence" value="ECO:0007669"/>
    <property type="project" value="UniProtKB-UniRule"/>
</dbReference>
<keyword evidence="3 4" id="KW-0443">Lipid metabolism</keyword>
<feature type="active site" description="Nucleophile" evidence="4">
    <location>
        <position position="110"/>
    </location>
</feature>
<dbReference type="PANTHER" id="PTHR14226">
    <property type="entry name" value="NEUROPATHY TARGET ESTERASE/SWISS CHEESE D.MELANOGASTER"/>
    <property type="match status" value="1"/>
</dbReference>
<gene>
    <name evidence="6" type="ORF">D2V04_00835</name>
</gene>
<evidence type="ECO:0000256" key="3">
    <source>
        <dbReference type="ARBA" id="ARBA00023098"/>
    </source>
</evidence>
<dbReference type="SUPFAM" id="SSF52151">
    <property type="entry name" value="FabD/lysophospholipase-like"/>
    <property type="match status" value="1"/>
</dbReference>
<dbReference type="EMBL" id="QXFK01000005">
    <property type="protein sequence ID" value="RIV81189.1"/>
    <property type="molecule type" value="Genomic_DNA"/>
</dbReference>
<feature type="domain" description="PNPLA" evidence="5">
    <location>
        <begin position="76"/>
        <end position="250"/>
    </location>
</feature>
<dbReference type="Proteomes" id="UP000285092">
    <property type="component" value="Unassembled WGS sequence"/>
</dbReference>
<dbReference type="RefSeq" id="WP_119511495.1">
    <property type="nucleotide sequence ID" value="NZ_QXFK01000005.1"/>
</dbReference>